<dbReference type="AlphaFoldDB" id="A0A173T1Z7"/>
<feature type="binding site" evidence="3">
    <location>
        <position position="183"/>
    </location>
    <ligand>
        <name>Zn(2+)</name>
        <dbReference type="ChEBI" id="CHEBI:29105"/>
        <label>1</label>
        <note>catalytic</note>
    </ligand>
</feature>
<dbReference type="InterPro" id="IPR050246">
    <property type="entry name" value="Class_II_FBP_aldolase"/>
</dbReference>
<comment type="cofactor">
    <cofactor evidence="3">
        <name>Zn(2+)</name>
        <dbReference type="ChEBI" id="CHEBI:29105"/>
    </cofactor>
    <text evidence="3">Binds 2 Zn(2+) ions per subunit. One is catalytic and the other provides a structural contribution.</text>
</comment>
<dbReference type="InterPro" id="IPR000771">
    <property type="entry name" value="FBA_II"/>
</dbReference>
<feature type="binding site" evidence="3">
    <location>
        <position position="211"/>
    </location>
    <ligand>
        <name>Zn(2+)</name>
        <dbReference type="ChEBI" id="CHEBI:29105"/>
        <label>1</label>
        <note>catalytic</note>
    </ligand>
</feature>
<dbReference type="CDD" id="cd00947">
    <property type="entry name" value="TBP_aldolase_IIB"/>
    <property type="match status" value="1"/>
</dbReference>
<dbReference type="GO" id="GO:0005829">
    <property type="term" value="C:cytosol"/>
    <property type="evidence" value="ECO:0007669"/>
    <property type="project" value="TreeGrafter"/>
</dbReference>
<keyword evidence="3" id="KW-0479">Metal-binding</keyword>
<sequence>MGKSMLVNMNDILLPAKEGKYGVGFFNAVNVEMARAIIETAEELQAPVMVGTAEVLLPATELNLVADYLIPMAKKASVPVCVHYDHGLTFERCMEALKLGFTSVMYDCSTVSYEENVERVAEMVKICHAMGVTVEAELGHVGDNAGAGKLENPEDYYTDPDTALDYITRTGADSLAVAVGNAHGDYAFPPKLDFDRIDVISKKVNIPLVLHGGSGLADNDFRQAVQLGVSKVNIFTDIDKAGKAGVEAGIAAGERTMMGLIAYEIDAMKKVVAEKIRLFGSEGKAC</sequence>
<keyword evidence="4" id="KW-0456">Lyase</keyword>
<feature type="binding site" evidence="2">
    <location>
        <begin position="212"/>
        <end position="214"/>
    </location>
    <ligand>
        <name>dihydroxyacetone phosphate</name>
        <dbReference type="ChEBI" id="CHEBI:57642"/>
    </ligand>
</feature>
<dbReference type="PANTHER" id="PTHR30304:SF0">
    <property type="entry name" value="D-TAGATOSE-1,6-BISPHOSPHATE ALDOLASE SUBUNIT GATY-RELATED"/>
    <property type="match status" value="1"/>
</dbReference>
<feature type="binding site" evidence="3">
    <location>
        <position position="107"/>
    </location>
    <ligand>
        <name>Zn(2+)</name>
        <dbReference type="ChEBI" id="CHEBI:29105"/>
        <label>2</label>
    </ligand>
</feature>
<feature type="binding site" evidence="2">
    <location>
        <begin position="233"/>
        <end position="236"/>
    </location>
    <ligand>
        <name>dihydroxyacetone phosphate</name>
        <dbReference type="ChEBI" id="CHEBI:57642"/>
    </ligand>
</feature>
<evidence type="ECO:0000256" key="2">
    <source>
        <dbReference type="PIRSR" id="PIRSR001359-2"/>
    </source>
</evidence>
<dbReference type="GO" id="GO:0005975">
    <property type="term" value="P:carbohydrate metabolic process"/>
    <property type="evidence" value="ECO:0007669"/>
    <property type="project" value="InterPro"/>
</dbReference>
<evidence type="ECO:0000313" key="5">
    <source>
        <dbReference type="Proteomes" id="UP000095727"/>
    </source>
</evidence>
<dbReference type="SUPFAM" id="SSF51569">
    <property type="entry name" value="Aldolase"/>
    <property type="match status" value="1"/>
</dbReference>
<feature type="binding site" evidence="3">
    <location>
        <position position="86"/>
    </location>
    <ligand>
        <name>Zn(2+)</name>
        <dbReference type="ChEBI" id="CHEBI:29105"/>
        <label>1</label>
        <note>catalytic</note>
    </ligand>
</feature>
<dbReference type="Gene3D" id="3.20.20.70">
    <property type="entry name" value="Aldolase class I"/>
    <property type="match status" value="1"/>
</dbReference>
<dbReference type="GO" id="GO:0009025">
    <property type="term" value="F:tagatose-bisphosphate aldolase activity"/>
    <property type="evidence" value="ECO:0007669"/>
    <property type="project" value="UniProtKB-EC"/>
</dbReference>
<feature type="binding site" evidence="2">
    <location>
        <position position="184"/>
    </location>
    <ligand>
        <name>dihydroxyacetone phosphate</name>
        <dbReference type="ChEBI" id="CHEBI:57642"/>
    </ligand>
</feature>
<gene>
    <name evidence="4" type="primary">gatY</name>
    <name evidence="4" type="ORF">ERS852574_01832</name>
</gene>
<dbReference type="NCBIfam" id="TIGR00167">
    <property type="entry name" value="cbbA"/>
    <property type="match status" value="1"/>
</dbReference>
<keyword evidence="3" id="KW-0862">Zinc</keyword>
<evidence type="ECO:0000313" key="4">
    <source>
        <dbReference type="EMBL" id="CUM95987.1"/>
    </source>
</evidence>
<accession>A0A173T1Z7</accession>
<evidence type="ECO:0000256" key="3">
    <source>
        <dbReference type="PIRSR" id="PIRSR001359-3"/>
    </source>
</evidence>
<dbReference type="Pfam" id="PF01116">
    <property type="entry name" value="F_bP_aldolase"/>
    <property type="match status" value="1"/>
</dbReference>
<dbReference type="EC" id="4.1.2.40" evidence="4"/>
<reference evidence="4 5" key="1">
    <citation type="submission" date="2015-09" db="EMBL/GenBank/DDBJ databases">
        <authorList>
            <consortium name="Pathogen Informatics"/>
        </authorList>
    </citation>
    <scope>NUCLEOTIDE SEQUENCE [LARGE SCALE GENOMIC DNA]</scope>
    <source>
        <strain evidence="4 5">2789STDY5834962</strain>
    </source>
</reference>
<protein>
    <submittedName>
        <fullName evidence="4">D-tagatose-1,6-bisphosphate aldolase subunit GatY</fullName>
        <ecNumber evidence="4">4.1.2.40</ecNumber>
    </submittedName>
</protein>
<dbReference type="PIRSF" id="PIRSF001359">
    <property type="entry name" value="F_bP_aldolase_II"/>
    <property type="match status" value="1"/>
</dbReference>
<feature type="active site" description="Proton donor" evidence="1">
    <location>
        <position position="85"/>
    </location>
</feature>
<evidence type="ECO:0000256" key="1">
    <source>
        <dbReference type="PIRSR" id="PIRSR001359-1"/>
    </source>
</evidence>
<proteinExistence type="predicted"/>
<name>A0A173T1Z7_9FIRM</name>
<dbReference type="GO" id="GO:0008270">
    <property type="term" value="F:zinc ion binding"/>
    <property type="evidence" value="ECO:0007669"/>
    <property type="project" value="InterPro"/>
</dbReference>
<dbReference type="Proteomes" id="UP000095727">
    <property type="component" value="Unassembled WGS sequence"/>
</dbReference>
<organism evidence="4 5">
    <name type="scientific">Coprococcus comes</name>
    <dbReference type="NCBI Taxonomy" id="410072"/>
    <lineage>
        <taxon>Bacteria</taxon>
        <taxon>Bacillati</taxon>
        <taxon>Bacillota</taxon>
        <taxon>Clostridia</taxon>
        <taxon>Lachnospirales</taxon>
        <taxon>Lachnospiraceae</taxon>
        <taxon>Coprococcus</taxon>
    </lineage>
</organism>
<dbReference type="InterPro" id="IPR013785">
    <property type="entry name" value="Aldolase_TIM"/>
</dbReference>
<feature type="binding site" evidence="3">
    <location>
        <position position="137"/>
    </location>
    <ligand>
        <name>Zn(2+)</name>
        <dbReference type="ChEBI" id="CHEBI:29105"/>
        <label>2</label>
    </ligand>
</feature>
<dbReference type="EMBL" id="CYXR01000011">
    <property type="protein sequence ID" value="CUM95987.1"/>
    <property type="molecule type" value="Genomic_DNA"/>
</dbReference>
<dbReference type="PANTHER" id="PTHR30304">
    <property type="entry name" value="D-TAGATOSE-1,6-BISPHOSPHATE ALDOLASE"/>
    <property type="match status" value="1"/>
</dbReference>